<gene>
    <name evidence="2" type="ORF">RradSPS_1717</name>
</gene>
<dbReference type="Gene3D" id="3.40.50.2300">
    <property type="match status" value="1"/>
</dbReference>
<protein>
    <submittedName>
        <fullName evidence="2">Protein-tyrosine-phosphatase</fullName>
    </submittedName>
</protein>
<reference evidence="2 3" key="1">
    <citation type="submission" date="2014-03" db="EMBL/GenBank/DDBJ databases">
        <title>Complete genome sequence of the Radio-Resistant Rubrobacter radiotolerans RSPS-4.</title>
        <authorList>
            <person name="Egas C.C."/>
            <person name="Barroso C.C."/>
            <person name="Froufe H.J.C."/>
            <person name="Pacheco J.J."/>
            <person name="Albuquerque L.L."/>
            <person name="da Costa M.M.S."/>
        </authorList>
    </citation>
    <scope>NUCLEOTIDE SEQUENCE [LARGE SCALE GENOMIC DNA]</scope>
    <source>
        <strain evidence="2 3">RSPS-4</strain>
    </source>
</reference>
<organism evidence="2 3">
    <name type="scientific">Rubrobacter radiotolerans</name>
    <name type="common">Arthrobacter radiotolerans</name>
    <dbReference type="NCBI Taxonomy" id="42256"/>
    <lineage>
        <taxon>Bacteria</taxon>
        <taxon>Bacillati</taxon>
        <taxon>Actinomycetota</taxon>
        <taxon>Rubrobacteria</taxon>
        <taxon>Rubrobacterales</taxon>
        <taxon>Rubrobacteraceae</taxon>
        <taxon>Rubrobacter</taxon>
    </lineage>
</organism>
<dbReference type="EMBL" id="CP007514">
    <property type="protein sequence ID" value="AHY47000.1"/>
    <property type="molecule type" value="Genomic_DNA"/>
</dbReference>
<evidence type="ECO:0000313" key="2">
    <source>
        <dbReference type="EMBL" id="AHY47000.1"/>
    </source>
</evidence>
<dbReference type="Pfam" id="PF01451">
    <property type="entry name" value="LMWPc"/>
    <property type="match status" value="1"/>
</dbReference>
<dbReference type="STRING" id="42256.RradSPS_1717"/>
<evidence type="ECO:0000259" key="1">
    <source>
        <dbReference type="SMART" id="SM00226"/>
    </source>
</evidence>
<dbReference type="InterPro" id="IPR023485">
    <property type="entry name" value="Ptyr_pPase"/>
</dbReference>
<dbReference type="SUPFAM" id="SSF52788">
    <property type="entry name" value="Phosphotyrosine protein phosphatases I"/>
    <property type="match status" value="1"/>
</dbReference>
<feature type="domain" description="Phosphotyrosine protein phosphatase I" evidence="1">
    <location>
        <begin position="1"/>
        <end position="145"/>
    </location>
</feature>
<evidence type="ECO:0000313" key="3">
    <source>
        <dbReference type="Proteomes" id="UP000025229"/>
    </source>
</evidence>
<dbReference type="Proteomes" id="UP000025229">
    <property type="component" value="Chromosome"/>
</dbReference>
<dbReference type="HOGENOM" id="CLU_071415_1_2_11"/>
<dbReference type="eggNOG" id="COG0394">
    <property type="taxonomic scope" value="Bacteria"/>
</dbReference>
<sequence>MKVLFVCRANVCRSPMAEWMFNALAGEVGEGFQAQSAGVAAREGFDMAPRTRDVLHELGYPAGEHRSRSVSGEAFREADVVLTMSRRQSAALAERFGEERKVSTLAEFAGDFAEPDIADPYGMTIFHYRTAARRIDRCVRRVLERLSEGDYPRGD</sequence>
<dbReference type="KEGG" id="rrd:RradSPS_1717"/>
<name>A0A023X4S8_RUBRA</name>
<keyword evidence="3" id="KW-1185">Reference proteome</keyword>
<accession>A0A023X4S8</accession>
<dbReference type="GO" id="GO:0004725">
    <property type="term" value="F:protein tyrosine phosphatase activity"/>
    <property type="evidence" value="ECO:0007669"/>
    <property type="project" value="TreeGrafter"/>
</dbReference>
<dbReference type="PANTHER" id="PTHR11717">
    <property type="entry name" value="LOW MOLECULAR WEIGHT PROTEIN TYROSINE PHOSPHATASE"/>
    <property type="match status" value="1"/>
</dbReference>
<dbReference type="AlphaFoldDB" id="A0A023X4S8"/>
<dbReference type="SMART" id="SM00226">
    <property type="entry name" value="LMWPc"/>
    <property type="match status" value="1"/>
</dbReference>
<dbReference type="InterPro" id="IPR036196">
    <property type="entry name" value="Ptyr_pPase_sf"/>
</dbReference>
<dbReference type="PANTHER" id="PTHR11717:SF31">
    <property type="entry name" value="LOW MOLECULAR WEIGHT PROTEIN-TYROSINE-PHOSPHATASE ETP-RELATED"/>
    <property type="match status" value="1"/>
</dbReference>
<proteinExistence type="predicted"/>
<dbReference type="InterPro" id="IPR050438">
    <property type="entry name" value="LMW_PTPase"/>
</dbReference>